<protein>
    <submittedName>
        <fullName evidence="3">Uncharacterized protein</fullName>
    </submittedName>
</protein>
<dbReference type="AlphaFoldDB" id="A0A0Q5WB50"/>
<sequence length="118" mass="13672">MQQILIFVLLGMVLQSTEGSTLRVSYCPPNEPTNLENLLKSFGDILKEKVWSFEQRMKQLEKQQNTFLETLSARLENQLTWKSNVQTQGSQTSDNRTKEENMSNTDTQAVVTEQTWDR</sequence>
<reference evidence="3 4" key="2">
    <citation type="journal article" date="2008" name="Bioinformatics">
        <title>Assembly reconciliation.</title>
        <authorList>
            <person name="Zimin A.V."/>
            <person name="Smith D.R."/>
            <person name="Sutton G."/>
            <person name="Yorke J.A."/>
        </authorList>
    </citation>
    <scope>NUCLEOTIDE SEQUENCE [LARGE SCALE GENOMIC DNA]</scope>
    <source>
        <strain evidence="3 4">TSC#14021-0224.01</strain>
    </source>
</reference>
<feature type="compositionally biased region" description="Polar residues" evidence="1">
    <location>
        <begin position="102"/>
        <end position="118"/>
    </location>
</feature>
<feature type="signal peptide" evidence="2">
    <location>
        <begin position="1"/>
        <end position="19"/>
    </location>
</feature>
<evidence type="ECO:0000256" key="2">
    <source>
        <dbReference type="SAM" id="SignalP"/>
    </source>
</evidence>
<feature type="chain" id="PRO_5006266632" evidence="2">
    <location>
        <begin position="20"/>
        <end position="118"/>
    </location>
</feature>
<evidence type="ECO:0000313" key="4">
    <source>
        <dbReference type="Proteomes" id="UP000008711"/>
    </source>
</evidence>
<accession>A0A0Q5WB50</accession>
<evidence type="ECO:0000256" key="1">
    <source>
        <dbReference type="SAM" id="MobiDB-lite"/>
    </source>
</evidence>
<keyword evidence="4" id="KW-1185">Reference proteome</keyword>
<organism evidence="3 4">
    <name type="scientific">Drosophila erecta</name>
    <name type="common">Fruit fly</name>
    <dbReference type="NCBI Taxonomy" id="7220"/>
    <lineage>
        <taxon>Eukaryota</taxon>
        <taxon>Metazoa</taxon>
        <taxon>Ecdysozoa</taxon>
        <taxon>Arthropoda</taxon>
        <taxon>Hexapoda</taxon>
        <taxon>Insecta</taxon>
        <taxon>Pterygota</taxon>
        <taxon>Neoptera</taxon>
        <taxon>Endopterygota</taxon>
        <taxon>Diptera</taxon>
        <taxon>Brachycera</taxon>
        <taxon>Muscomorpha</taxon>
        <taxon>Ephydroidea</taxon>
        <taxon>Drosophilidae</taxon>
        <taxon>Drosophila</taxon>
        <taxon>Sophophora</taxon>
    </lineage>
</organism>
<reference evidence="3 4" key="1">
    <citation type="journal article" date="2007" name="Nature">
        <title>Evolution of genes and genomes on the Drosophila phylogeny.</title>
        <authorList>
            <consortium name="Drosophila 12 Genomes Consortium"/>
            <person name="Clark A.G."/>
            <person name="Eisen M.B."/>
            <person name="Smith D.R."/>
            <person name="Bergman C.M."/>
            <person name="Oliver B."/>
            <person name="Markow T.A."/>
            <person name="Kaufman T.C."/>
            <person name="Kellis M."/>
            <person name="Gelbart W."/>
            <person name="Iyer V.N."/>
            <person name="Pollard D.A."/>
            <person name="Sackton T.B."/>
            <person name="Larracuente A.M."/>
            <person name="Singh N.D."/>
            <person name="Abad J.P."/>
            <person name="Abt D.N."/>
            <person name="Adryan B."/>
            <person name="Aguade M."/>
            <person name="Akashi H."/>
            <person name="Anderson W.W."/>
            <person name="Aquadro C.F."/>
            <person name="Ardell D.H."/>
            <person name="Arguello R."/>
            <person name="Artieri C.G."/>
            <person name="Barbash D.A."/>
            <person name="Barker D."/>
            <person name="Barsanti P."/>
            <person name="Batterham P."/>
            <person name="Batzoglou S."/>
            <person name="Begun D."/>
            <person name="Bhutkar A."/>
            <person name="Blanco E."/>
            <person name="Bosak S.A."/>
            <person name="Bradley R.K."/>
            <person name="Brand A.D."/>
            <person name="Brent M.R."/>
            <person name="Brooks A.N."/>
            <person name="Brown R.H."/>
            <person name="Butlin R.K."/>
            <person name="Caggese C."/>
            <person name="Calvi B.R."/>
            <person name="Bernardo de Carvalho A."/>
            <person name="Caspi A."/>
            <person name="Castrezana S."/>
            <person name="Celniker S.E."/>
            <person name="Chang J.L."/>
            <person name="Chapple C."/>
            <person name="Chatterji S."/>
            <person name="Chinwalla A."/>
            <person name="Civetta A."/>
            <person name="Clifton S.W."/>
            <person name="Comeron J.M."/>
            <person name="Costello J.C."/>
            <person name="Coyne J.A."/>
            <person name="Daub J."/>
            <person name="David R.G."/>
            <person name="Delcher A.L."/>
            <person name="Delehaunty K."/>
            <person name="Do C.B."/>
            <person name="Ebling H."/>
            <person name="Edwards K."/>
            <person name="Eickbush T."/>
            <person name="Evans J.D."/>
            <person name="Filipski A."/>
            <person name="Findeiss S."/>
            <person name="Freyhult E."/>
            <person name="Fulton L."/>
            <person name="Fulton R."/>
            <person name="Garcia A.C."/>
            <person name="Gardiner A."/>
            <person name="Garfield D.A."/>
            <person name="Garvin B.E."/>
            <person name="Gibson G."/>
            <person name="Gilbert D."/>
            <person name="Gnerre S."/>
            <person name="Godfrey J."/>
            <person name="Good R."/>
            <person name="Gotea V."/>
            <person name="Gravely B."/>
            <person name="Greenberg A.J."/>
            <person name="Griffiths-Jones S."/>
            <person name="Gross S."/>
            <person name="Guigo R."/>
            <person name="Gustafson E.A."/>
            <person name="Haerty W."/>
            <person name="Hahn M.W."/>
            <person name="Halligan D.L."/>
            <person name="Halpern A.L."/>
            <person name="Halter G.M."/>
            <person name="Han M.V."/>
            <person name="Heger A."/>
            <person name="Hillier L."/>
            <person name="Hinrichs A.S."/>
            <person name="Holmes I."/>
            <person name="Hoskins R.A."/>
            <person name="Hubisz M.J."/>
            <person name="Hultmark D."/>
            <person name="Huntley M.A."/>
            <person name="Jaffe D.B."/>
            <person name="Jagadeeshan S."/>
            <person name="Jeck W.R."/>
            <person name="Johnson J."/>
            <person name="Jones C.D."/>
            <person name="Jordan W.C."/>
            <person name="Karpen G.H."/>
            <person name="Kataoka E."/>
            <person name="Keightley P.D."/>
            <person name="Kheradpour P."/>
            <person name="Kirkness E.F."/>
            <person name="Koerich L.B."/>
            <person name="Kristiansen K."/>
            <person name="Kudrna D."/>
            <person name="Kulathinal R.J."/>
            <person name="Kumar S."/>
            <person name="Kwok R."/>
            <person name="Lander E."/>
            <person name="Langley C.H."/>
            <person name="Lapoint R."/>
            <person name="Lazzaro B.P."/>
            <person name="Lee S.J."/>
            <person name="Levesque L."/>
            <person name="Li R."/>
            <person name="Lin C.F."/>
            <person name="Lin M.F."/>
            <person name="Lindblad-Toh K."/>
            <person name="Llopart A."/>
            <person name="Long M."/>
            <person name="Low L."/>
            <person name="Lozovsky E."/>
            <person name="Lu J."/>
            <person name="Luo M."/>
            <person name="Machado C.A."/>
            <person name="Makalowski W."/>
            <person name="Marzo M."/>
            <person name="Matsuda M."/>
            <person name="Matzkin L."/>
            <person name="McAllister B."/>
            <person name="McBride C.S."/>
            <person name="McKernan B."/>
            <person name="McKernan K."/>
            <person name="Mendez-Lago M."/>
            <person name="Minx P."/>
            <person name="Mollenhauer M.U."/>
            <person name="Montooth K."/>
            <person name="Mount S.M."/>
            <person name="Mu X."/>
            <person name="Myers E."/>
            <person name="Negre B."/>
            <person name="Newfeld S."/>
            <person name="Nielsen R."/>
            <person name="Noor M.A."/>
            <person name="O'Grady P."/>
            <person name="Pachter L."/>
            <person name="Papaceit M."/>
            <person name="Parisi M.J."/>
            <person name="Parisi M."/>
            <person name="Parts L."/>
            <person name="Pedersen J.S."/>
            <person name="Pesole G."/>
            <person name="Phillippy A.M."/>
            <person name="Ponting C.P."/>
            <person name="Pop M."/>
            <person name="Porcelli D."/>
            <person name="Powell J.R."/>
            <person name="Prohaska S."/>
            <person name="Pruitt K."/>
            <person name="Puig M."/>
            <person name="Quesneville H."/>
            <person name="Ram K.R."/>
            <person name="Rand D."/>
            <person name="Rasmussen M.D."/>
            <person name="Reed L.K."/>
            <person name="Reenan R."/>
            <person name="Reily A."/>
            <person name="Remington K.A."/>
            <person name="Rieger T.T."/>
            <person name="Ritchie M.G."/>
            <person name="Robin C."/>
            <person name="Rogers Y.H."/>
            <person name="Rohde C."/>
            <person name="Rozas J."/>
            <person name="Rubenfield M.J."/>
            <person name="Ruiz A."/>
            <person name="Russo S."/>
            <person name="Salzberg S.L."/>
            <person name="Sanchez-Gracia A."/>
            <person name="Saranga D.J."/>
            <person name="Sato H."/>
            <person name="Schaeffer S.W."/>
            <person name="Schatz M.C."/>
            <person name="Schlenke T."/>
            <person name="Schwartz R."/>
            <person name="Segarra C."/>
            <person name="Singh R.S."/>
            <person name="Sirot L."/>
            <person name="Sirota M."/>
            <person name="Sisneros N.B."/>
            <person name="Smith C.D."/>
            <person name="Smith T.F."/>
            <person name="Spieth J."/>
            <person name="Stage D.E."/>
            <person name="Stark A."/>
            <person name="Stephan W."/>
            <person name="Strausberg R.L."/>
            <person name="Strempel S."/>
            <person name="Sturgill D."/>
            <person name="Sutton G."/>
            <person name="Sutton G.G."/>
            <person name="Tao W."/>
            <person name="Teichmann S."/>
            <person name="Tobari Y.N."/>
            <person name="Tomimura Y."/>
            <person name="Tsolas J.M."/>
            <person name="Valente V.L."/>
            <person name="Venter E."/>
            <person name="Venter J.C."/>
            <person name="Vicario S."/>
            <person name="Vieira F.G."/>
            <person name="Vilella A.J."/>
            <person name="Villasante A."/>
            <person name="Walenz B."/>
            <person name="Wang J."/>
            <person name="Wasserman M."/>
            <person name="Watts T."/>
            <person name="Wilson D."/>
            <person name="Wilson R.K."/>
            <person name="Wing R.A."/>
            <person name="Wolfner M.F."/>
            <person name="Wong A."/>
            <person name="Wong G.K."/>
            <person name="Wu C.I."/>
            <person name="Wu G."/>
            <person name="Yamamoto D."/>
            <person name="Yang H.P."/>
            <person name="Yang S.P."/>
            <person name="Yorke J.A."/>
            <person name="Yoshida K."/>
            <person name="Zdobnov E."/>
            <person name="Zhang P."/>
            <person name="Zhang Y."/>
            <person name="Zimin A.V."/>
            <person name="Baldwin J."/>
            <person name="Abdouelleil A."/>
            <person name="Abdulkadir J."/>
            <person name="Abebe A."/>
            <person name="Abera B."/>
            <person name="Abreu J."/>
            <person name="Acer S.C."/>
            <person name="Aftuck L."/>
            <person name="Alexander A."/>
            <person name="An P."/>
            <person name="Anderson E."/>
            <person name="Anderson S."/>
            <person name="Arachi H."/>
            <person name="Azer M."/>
            <person name="Bachantsang P."/>
            <person name="Barry A."/>
            <person name="Bayul T."/>
            <person name="Berlin A."/>
            <person name="Bessette D."/>
            <person name="Bloom T."/>
            <person name="Blye J."/>
            <person name="Boguslavskiy L."/>
            <person name="Bonnet C."/>
            <person name="Boukhgalter B."/>
            <person name="Bourzgui I."/>
            <person name="Brown A."/>
            <person name="Cahill P."/>
            <person name="Channer S."/>
            <person name="Cheshatsang Y."/>
            <person name="Chuda L."/>
            <person name="Citroen M."/>
            <person name="Collymore A."/>
            <person name="Cooke P."/>
            <person name="Costello M."/>
            <person name="D'Aco K."/>
            <person name="Daza R."/>
            <person name="De Haan G."/>
            <person name="DeGray S."/>
            <person name="DeMaso C."/>
            <person name="Dhargay N."/>
            <person name="Dooley K."/>
            <person name="Dooley E."/>
            <person name="Doricent M."/>
            <person name="Dorje P."/>
            <person name="Dorjee K."/>
            <person name="Dupes A."/>
            <person name="Elong R."/>
            <person name="Falk J."/>
            <person name="Farina A."/>
            <person name="Faro S."/>
            <person name="Ferguson D."/>
            <person name="Fisher S."/>
            <person name="Foley C.D."/>
            <person name="Franke A."/>
            <person name="Friedrich D."/>
            <person name="Gadbois L."/>
            <person name="Gearin G."/>
            <person name="Gearin C.R."/>
            <person name="Giannoukos G."/>
            <person name="Goode T."/>
            <person name="Graham J."/>
            <person name="Grandbois E."/>
            <person name="Grewal S."/>
            <person name="Gyaltsen K."/>
            <person name="Hafez N."/>
            <person name="Hagos B."/>
            <person name="Hall J."/>
            <person name="Henson C."/>
            <person name="Hollinger A."/>
            <person name="Honan T."/>
            <person name="Huard M.D."/>
            <person name="Hughes L."/>
            <person name="Hurhula B."/>
            <person name="Husby M.E."/>
            <person name="Kamat A."/>
            <person name="Kanga B."/>
            <person name="Kashin S."/>
            <person name="Khazanovich D."/>
            <person name="Kisner P."/>
            <person name="Lance K."/>
            <person name="Lara M."/>
            <person name="Lee W."/>
            <person name="Lennon N."/>
            <person name="Letendre F."/>
            <person name="LeVine R."/>
            <person name="Lipovsky A."/>
            <person name="Liu X."/>
            <person name="Liu J."/>
            <person name="Liu S."/>
            <person name="Lokyitsang T."/>
            <person name="Lokyitsang Y."/>
            <person name="Lubonja R."/>
            <person name="Lui A."/>
            <person name="MacDonald P."/>
            <person name="Magnisalis V."/>
            <person name="Maru K."/>
            <person name="Matthews C."/>
            <person name="McCusker W."/>
            <person name="McDonough S."/>
            <person name="Mehta T."/>
            <person name="Meldrim J."/>
            <person name="Meneus L."/>
            <person name="Mihai O."/>
            <person name="Mihalev A."/>
            <person name="Mihova T."/>
            <person name="Mittelman R."/>
            <person name="Mlenga V."/>
            <person name="Montmayeur A."/>
            <person name="Mulrain L."/>
            <person name="Navidi A."/>
            <person name="Naylor J."/>
            <person name="Negash T."/>
            <person name="Nguyen T."/>
            <person name="Nguyen N."/>
            <person name="Nicol R."/>
            <person name="Norbu C."/>
            <person name="Norbu N."/>
            <person name="Novod N."/>
            <person name="O'Neill B."/>
            <person name="Osman S."/>
            <person name="Markiewicz E."/>
            <person name="Oyono O.L."/>
            <person name="Patti C."/>
            <person name="Phunkhang P."/>
            <person name="Pierre F."/>
            <person name="Priest M."/>
            <person name="Raghuraman S."/>
            <person name="Rege F."/>
            <person name="Reyes R."/>
            <person name="Rise C."/>
            <person name="Rogov P."/>
            <person name="Ross K."/>
            <person name="Ryan E."/>
            <person name="Settipalli S."/>
            <person name="Shea T."/>
            <person name="Sherpa N."/>
            <person name="Shi L."/>
            <person name="Shih D."/>
            <person name="Sparrow T."/>
            <person name="Spaulding J."/>
            <person name="Stalker J."/>
            <person name="Stange-Thomann N."/>
            <person name="Stavropoulos S."/>
            <person name="Stone C."/>
            <person name="Strader C."/>
            <person name="Tesfaye S."/>
            <person name="Thomson T."/>
            <person name="Thoulutsang Y."/>
            <person name="Thoulutsang D."/>
            <person name="Topham K."/>
            <person name="Topping I."/>
            <person name="Tsamla T."/>
            <person name="Vassiliev H."/>
            <person name="Vo A."/>
            <person name="Wangchuk T."/>
            <person name="Wangdi T."/>
            <person name="Weiand M."/>
            <person name="Wilkinson J."/>
            <person name="Wilson A."/>
            <person name="Yadav S."/>
            <person name="Young G."/>
            <person name="Yu Q."/>
            <person name="Zembek L."/>
            <person name="Zhong D."/>
            <person name="Zimmer A."/>
            <person name="Zwirko Z."/>
            <person name="Jaffe D.B."/>
            <person name="Alvarez P."/>
            <person name="Brockman W."/>
            <person name="Butler J."/>
            <person name="Chin C."/>
            <person name="Gnerre S."/>
            <person name="Grabherr M."/>
            <person name="Kleber M."/>
            <person name="Mauceli E."/>
            <person name="MacCallum I."/>
        </authorList>
    </citation>
    <scope>NUCLEOTIDE SEQUENCE [LARGE SCALE GENOMIC DNA]</scope>
    <source>
        <strain evidence="3 4">TSC#14021-0224.01</strain>
    </source>
</reference>
<evidence type="ECO:0000313" key="3">
    <source>
        <dbReference type="EMBL" id="KQS70688.1"/>
    </source>
</evidence>
<dbReference type="Proteomes" id="UP000008711">
    <property type="component" value="Unassembled WGS sequence"/>
</dbReference>
<dbReference type="EMBL" id="CH954177">
    <property type="protein sequence ID" value="KQS70688.1"/>
    <property type="molecule type" value="Genomic_DNA"/>
</dbReference>
<keyword evidence="2" id="KW-0732">Signal</keyword>
<name>A0A0Q5WB50_DROER</name>
<proteinExistence type="predicted"/>
<feature type="compositionally biased region" description="Polar residues" evidence="1">
    <location>
        <begin position="82"/>
        <end position="94"/>
    </location>
</feature>
<gene>
    <name evidence="3" type="primary">Dere\GG26961</name>
    <name evidence="3" type="synonym">GG26961</name>
    <name evidence="3" type="ORF">Dere_GG26961</name>
</gene>
<feature type="region of interest" description="Disordered" evidence="1">
    <location>
        <begin position="82"/>
        <end position="118"/>
    </location>
</feature>